<evidence type="ECO:0000256" key="6">
    <source>
        <dbReference type="ARBA" id="ARBA00022490"/>
    </source>
</evidence>
<comment type="cofactor">
    <cofactor evidence="1">
        <name>FAD</name>
        <dbReference type="ChEBI" id="CHEBI:57692"/>
    </cofactor>
</comment>
<feature type="compositionally biased region" description="Basic and acidic residues" evidence="17">
    <location>
        <begin position="29"/>
        <end position="41"/>
    </location>
</feature>
<dbReference type="Proteomes" id="UP000830115">
    <property type="component" value="Chromosome"/>
</dbReference>
<dbReference type="EC" id="1.3.1.98" evidence="5"/>
<dbReference type="InterPro" id="IPR036635">
    <property type="entry name" value="MurB_C_sf"/>
</dbReference>
<feature type="region of interest" description="Disordered" evidence="17">
    <location>
        <begin position="1"/>
        <end position="100"/>
    </location>
</feature>
<dbReference type="Gene3D" id="3.90.78.10">
    <property type="entry name" value="UDP-N-acetylenolpyruvoylglucosamine reductase, C-terminal domain"/>
    <property type="match status" value="1"/>
</dbReference>
<evidence type="ECO:0000256" key="9">
    <source>
        <dbReference type="ARBA" id="ARBA00022827"/>
    </source>
</evidence>
<comment type="catalytic activity">
    <reaction evidence="16">
        <text>UDP-N-acetyl-alpha-D-muramate + NADP(+) = UDP-N-acetyl-3-O-(1-carboxyvinyl)-alpha-D-glucosamine + NADPH + H(+)</text>
        <dbReference type="Rhea" id="RHEA:12248"/>
        <dbReference type="ChEBI" id="CHEBI:15378"/>
        <dbReference type="ChEBI" id="CHEBI:57783"/>
        <dbReference type="ChEBI" id="CHEBI:58349"/>
        <dbReference type="ChEBI" id="CHEBI:68483"/>
        <dbReference type="ChEBI" id="CHEBI:70757"/>
        <dbReference type="EC" id="1.3.1.98"/>
    </reaction>
</comment>
<feature type="compositionally biased region" description="Basic and acidic residues" evidence="17">
    <location>
        <begin position="1"/>
        <end position="17"/>
    </location>
</feature>
<evidence type="ECO:0000256" key="2">
    <source>
        <dbReference type="ARBA" id="ARBA00003921"/>
    </source>
</evidence>
<evidence type="ECO:0000256" key="13">
    <source>
        <dbReference type="ARBA" id="ARBA00023002"/>
    </source>
</evidence>
<evidence type="ECO:0000256" key="5">
    <source>
        <dbReference type="ARBA" id="ARBA00012518"/>
    </source>
</evidence>
<evidence type="ECO:0000256" key="10">
    <source>
        <dbReference type="ARBA" id="ARBA00022857"/>
    </source>
</evidence>
<evidence type="ECO:0000256" key="14">
    <source>
        <dbReference type="ARBA" id="ARBA00023306"/>
    </source>
</evidence>
<keyword evidence="14" id="KW-0131">Cell cycle</keyword>
<evidence type="ECO:0000256" key="7">
    <source>
        <dbReference type="ARBA" id="ARBA00022618"/>
    </source>
</evidence>
<dbReference type="InterPro" id="IPR011601">
    <property type="entry name" value="MurB_C"/>
</dbReference>
<comment type="subcellular location">
    <subcellularLocation>
        <location evidence="3">Cytoplasm</location>
    </subcellularLocation>
</comment>
<evidence type="ECO:0000256" key="15">
    <source>
        <dbReference type="ARBA" id="ARBA00023316"/>
    </source>
</evidence>
<comment type="pathway">
    <text evidence="4">Cell wall biogenesis; peptidoglycan biosynthesis.</text>
</comment>
<keyword evidence="12" id="KW-0573">Peptidoglycan synthesis</keyword>
<evidence type="ECO:0000256" key="4">
    <source>
        <dbReference type="ARBA" id="ARBA00004752"/>
    </source>
</evidence>
<dbReference type="SUPFAM" id="SSF56194">
    <property type="entry name" value="Uridine diphospho-N-Acetylenolpyruvylglucosamine reductase, MurB, C-terminal domain"/>
    <property type="match status" value="1"/>
</dbReference>
<evidence type="ECO:0000256" key="17">
    <source>
        <dbReference type="SAM" id="MobiDB-lite"/>
    </source>
</evidence>
<protein>
    <recommendedName>
        <fullName evidence="5">UDP-N-acetylmuramate dehydrogenase</fullName>
        <ecNumber evidence="5">1.3.1.98</ecNumber>
    </recommendedName>
</protein>
<dbReference type="RefSeq" id="WP_248861658.1">
    <property type="nucleotide sequence ID" value="NZ_CP086322.1"/>
</dbReference>
<dbReference type="PANTHER" id="PTHR21071">
    <property type="entry name" value="UDP-N-ACETYLENOLPYRUVOYLGLUCOSAMINE REDUCTASE"/>
    <property type="match status" value="1"/>
</dbReference>
<keyword evidence="9" id="KW-0274">FAD</keyword>
<evidence type="ECO:0000256" key="8">
    <source>
        <dbReference type="ARBA" id="ARBA00022630"/>
    </source>
</evidence>
<sequence length="297" mass="31043">MNERPEGGHGKRPEIRAMVHVYRAPAASDTHHAGVSDDCTTRSRLGQSLPAPPNASIGRLPDPDARPERRGLRPGDRRLPGRGGGLGLAVPAPCHSPGGRLRSLGHRTSVFKGSARWTLLSLVFALRRSALSASITYGKVAAELDILPRGRVPLDEAARAVLAVRRGKGMVLGCSDTDRRSVGSVFFSPVVTSAQAADLRAQDAPVSSFPDGSTRVSAGWLIQQAGFALGTPLSEGVGISSLHHTLVADDGGAGSFTEAIEIVQRQVLDHTGVRLTPEIDFLGDGDGDGDGNPLPGS</sequence>
<keyword evidence="20" id="KW-1185">Reference proteome</keyword>
<reference evidence="19" key="1">
    <citation type="submission" date="2021-10" db="EMBL/GenBank/DDBJ databases">
        <title>Streptomyces nigrumlapis sp.nov.,an antimicrobial producing actinobacterium isolated from Black Gobi rocks.</title>
        <authorList>
            <person name="Wen Y."/>
            <person name="Zhang W."/>
            <person name="Liu X.G."/>
        </authorList>
    </citation>
    <scope>NUCLEOTIDE SEQUENCE</scope>
    <source>
        <strain evidence="19">ST13-2-2</strain>
    </source>
</reference>
<dbReference type="Gene3D" id="3.30.465.10">
    <property type="match status" value="1"/>
</dbReference>
<accession>A0ABY4LZG5</accession>
<keyword evidence="11" id="KW-0133">Cell shape</keyword>
<evidence type="ECO:0000256" key="16">
    <source>
        <dbReference type="ARBA" id="ARBA00048914"/>
    </source>
</evidence>
<evidence type="ECO:0000256" key="3">
    <source>
        <dbReference type="ARBA" id="ARBA00004496"/>
    </source>
</evidence>
<dbReference type="InterPro" id="IPR003170">
    <property type="entry name" value="MurB"/>
</dbReference>
<feature type="compositionally biased region" description="Basic and acidic residues" evidence="17">
    <location>
        <begin position="61"/>
        <end position="79"/>
    </location>
</feature>
<keyword evidence="7" id="KW-0132">Cell division</keyword>
<evidence type="ECO:0000313" key="19">
    <source>
        <dbReference type="EMBL" id="UQA90891.1"/>
    </source>
</evidence>
<comment type="function">
    <text evidence="2">Cell wall formation.</text>
</comment>
<dbReference type="EMBL" id="CP086322">
    <property type="protein sequence ID" value="UQA90891.1"/>
    <property type="molecule type" value="Genomic_DNA"/>
</dbReference>
<feature type="domain" description="UDP-N-acetylenolpyruvoylglucosamine reductase C-terminal" evidence="18">
    <location>
        <begin position="176"/>
        <end position="281"/>
    </location>
</feature>
<evidence type="ECO:0000256" key="11">
    <source>
        <dbReference type="ARBA" id="ARBA00022960"/>
    </source>
</evidence>
<dbReference type="PANTHER" id="PTHR21071:SF4">
    <property type="entry name" value="UDP-N-ACETYLENOLPYRUVOYLGLUCOSAMINE REDUCTASE"/>
    <property type="match status" value="1"/>
</dbReference>
<dbReference type="Pfam" id="PF02873">
    <property type="entry name" value="MurB_C"/>
    <property type="match status" value="1"/>
</dbReference>
<keyword evidence="15" id="KW-0961">Cell wall biogenesis/degradation</keyword>
<organism evidence="19 20">
    <name type="scientific">Streptomyces halobius</name>
    <dbReference type="NCBI Taxonomy" id="2879846"/>
    <lineage>
        <taxon>Bacteria</taxon>
        <taxon>Bacillati</taxon>
        <taxon>Actinomycetota</taxon>
        <taxon>Actinomycetes</taxon>
        <taxon>Kitasatosporales</taxon>
        <taxon>Streptomycetaceae</taxon>
        <taxon>Streptomyces</taxon>
    </lineage>
</organism>
<evidence type="ECO:0000256" key="1">
    <source>
        <dbReference type="ARBA" id="ARBA00001974"/>
    </source>
</evidence>
<keyword evidence="6" id="KW-0963">Cytoplasm</keyword>
<keyword evidence="10" id="KW-0521">NADP</keyword>
<keyword evidence="8" id="KW-0285">Flavoprotein</keyword>
<evidence type="ECO:0000313" key="20">
    <source>
        <dbReference type="Proteomes" id="UP000830115"/>
    </source>
</evidence>
<evidence type="ECO:0000259" key="18">
    <source>
        <dbReference type="Pfam" id="PF02873"/>
    </source>
</evidence>
<gene>
    <name evidence="19" type="ORF">K9S39_02465</name>
</gene>
<dbReference type="InterPro" id="IPR016169">
    <property type="entry name" value="FAD-bd_PCMH_sub2"/>
</dbReference>
<name>A0ABY4LZG5_9ACTN</name>
<proteinExistence type="predicted"/>
<keyword evidence="13" id="KW-0560">Oxidoreductase</keyword>
<evidence type="ECO:0000256" key="12">
    <source>
        <dbReference type="ARBA" id="ARBA00022984"/>
    </source>
</evidence>